<dbReference type="AlphaFoldDB" id="A0AAE1FCV8"/>
<organism evidence="2 3">
    <name type="scientific">Petrolisthes cinctipes</name>
    <name type="common">Flat porcelain crab</name>
    <dbReference type="NCBI Taxonomy" id="88211"/>
    <lineage>
        <taxon>Eukaryota</taxon>
        <taxon>Metazoa</taxon>
        <taxon>Ecdysozoa</taxon>
        <taxon>Arthropoda</taxon>
        <taxon>Crustacea</taxon>
        <taxon>Multicrustacea</taxon>
        <taxon>Malacostraca</taxon>
        <taxon>Eumalacostraca</taxon>
        <taxon>Eucarida</taxon>
        <taxon>Decapoda</taxon>
        <taxon>Pleocyemata</taxon>
        <taxon>Anomura</taxon>
        <taxon>Galatheoidea</taxon>
        <taxon>Porcellanidae</taxon>
        <taxon>Petrolisthes</taxon>
    </lineage>
</organism>
<feature type="region of interest" description="Disordered" evidence="1">
    <location>
        <begin position="1"/>
        <end position="88"/>
    </location>
</feature>
<keyword evidence="3" id="KW-1185">Reference proteome</keyword>
<feature type="compositionally biased region" description="Low complexity" evidence="1">
    <location>
        <begin position="1"/>
        <end position="21"/>
    </location>
</feature>
<feature type="region of interest" description="Disordered" evidence="1">
    <location>
        <begin position="103"/>
        <end position="145"/>
    </location>
</feature>
<protein>
    <submittedName>
        <fullName evidence="2">Uncharacterized protein</fullName>
    </submittedName>
</protein>
<evidence type="ECO:0000313" key="2">
    <source>
        <dbReference type="EMBL" id="KAK3871905.1"/>
    </source>
</evidence>
<feature type="compositionally biased region" description="Low complexity" evidence="1">
    <location>
        <begin position="205"/>
        <end position="216"/>
    </location>
</feature>
<dbReference type="EMBL" id="JAWQEG010002452">
    <property type="protein sequence ID" value="KAK3871905.1"/>
    <property type="molecule type" value="Genomic_DNA"/>
</dbReference>
<feature type="compositionally biased region" description="Basic and acidic residues" evidence="1">
    <location>
        <begin position="221"/>
        <end position="242"/>
    </location>
</feature>
<dbReference type="Proteomes" id="UP001286313">
    <property type="component" value="Unassembled WGS sequence"/>
</dbReference>
<proteinExistence type="predicted"/>
<comment type="caution">
    <text evidence="2">The sequence shown here is derived from an EMBL/GenBank/DDBJ whole genome shotgun (WGS) entry which is preliminary data.</text>
</comment>
<gene>
    <name evidence="2" type="ORF">Pcinc_022969</name>
</gene>
<sequence length="402" mass="45671">MDSSGSSEDLLDTSLESSPSDAGGLEDPHYHAPHRPSPFTLRSQCANDKCPMGTGILFRSRISPSPSKQRVWNRRRRRSDQSHLDNTTTTISYQDLSHDLSHLHDHSHHHHDHSHHHHTHVHDPRHHHHNHVQDPSHHHHTHVHGHTQVYHVQAHHDLIDSLTHTHSHPKEHSSQNNIQDSQTDHLTQTGLTHSTQTHQTRHTHTTSQDQTDHTLTNHNHTPKDHGRTLRSRRLEVSTDKPRQLRVGEMLRHRSRTPRGKKKASSSPAITRGEETEERSDGGSVSGGMASIATAVKKNVLEFLSPSKTDTSLPSIVESSESGFEEGTLFGEAVSTSTPASDQFVGARQFFQERDTREKLISDYFSPGDTPSNLRESTRRLTLRKPFNRYIAYSSDEELEEWQ</sequence>
<feature type="region of interest" description="Disordered" evidence="1">
    <location>
        <begin position="192"/>
        <end position="286"/>
    </location>
</feature>
<feature type="compositionally biased region" description="Basic residues" evidence="1">
    <location>
        <begin position="105"/>
        <end position="130"/>
    </location>
</feature>
<evidence type="ECO:0000256" key="1">
    <source>
        <dbReference type="SAM" id="MobiDB-lite"/>
    </source>
</evidence>
<evidence type="ECO:0000313" key="3">
    <source>
        <dbReference type="Proteomes" id="UP001286313"/>
    </source>
</evidence>
<feature type="compositionally biased region" description="Basic residues" evidence="1">
    <location>
        <begin position="252"/>
        <end position="263"/>
    </location>
</feature>
<accession>A0AAE1FCV8</accession>
<name>A0AAE1FCV8_PETCI</name>
<reference evidence="2" key="1">
    <citation type="submission" date="2023-10" db="EMBL/GenBank/DDBJ databases">
        <title>Genome assemblies of two species of porcelain crab, Petrolisthes cinctipes and Petrolisthes manimaculis (Anomura: Porcellanidae).</title>
        <authorList>
            <person name="Angst P."/>
        </authorList>
    </citation>
    <scope>NUCLEOTIDE SEQUENCE</scope>
    <source>
        <strain evidence="2">PB745_01</strain>
        <tissue evidence="2">Gill</tissue>
    </source>
</reference>